<evidence type="ECO:0000313" key="3">
    <source>
        <dbReference type="Proteomes" id="UP000001396"/>
    </source>
</evidence>
<reference evidence="2 3" key="1">
    <citation type="journal article" date="2011" name="Genome Res.">
        <title>Phylogeny-wide analysis of social amoeba genomes highlights ancient origins for complex intercellular communication.</title>
        <authorList>
            <person name="Heidel A.J."/>
            <person name="Lawal H.M."/>
            <person name="Felder M."/>
            <person name="Schilde C."/>
            <person name="Helps N.R."/>
            <person name="Tunggal B."/>
            <person name="Rivero F."/>
            <person name="John U."/>
            <person name="Schleicher M."/>
            <person name="Eichinger L."/>
            <person name="Platzer M."/>
            <person name="Noegel A.A."/>
            <person name="Schaap P."/>
            <person name="Gloeckner G."/>
        </authorList>
    </citation>
    <scope>NUCLEOTIDE SEQUENCE [LARGE SCALE GENOMIC DNA]</scope>
    <source>
        <strain evidence="3">ATCC 26659 / Pp 5 / PN500</strain>
    </source>
</reference>
<accession>D3BEK2</accession>
<name>D3BEK2_HETP5</name>
<organism evidence="2 3">
    <name type="scientific">Heterostelium pallidum (strain ATCC 26659 / Pp 5 / PN500)</name>
    <name type="common">Cellular slime mold</name>
    <name type="synonym">Polysphondylium pallidum</name>
    <dbReference type="NCBI Taxonomy" id="670386"/>
    <lineage>
        <taxon>Eukaryota</taxon>
        <taxon>Amoebozoa</taxon>
        <taxon>Evosea</taxon>
        <taxon>Eumycetozoa</taxon>
        <taxon>Dictyostelia</taxon>
        <taxon>Acytosteliales</taxon>
        <taxon>Acytosteliaceae</taxon>
        <taxon>Heterostelium</taxon>
    </lineage>
</organism>
<dbReference type="EMBL" id="ADBJ01000031">
    <property type="protein sequence ID" value="EFA80333.1"/>
    <property type="molecule type" value="Genomic_DNA"/>
</dbReference>
<comment type="caution">
    <text evidence="2">The sequence shown here is derived from an EMBL/GenBank/DDBJ whole genome shotgun (WGS) entry which is preliminary data.</text>
</comment>
<dbReference type="InParanoid" id="D3BEK2"/>
<protein>
    <submittedName>
        <fullName evidence="2">Uncharacterized protein</fullName>
    </submittedName>
</protein>
<gene>
    <name evidence="2" type="ORF">PPL_07166</name>
</gene>
<feature type="compositionally biased region" description="Low complexity" evidence="1">
    <location>
        <begin position="232"/>
        <end position="246"/>
    </location>
</feature>
<dbReference type="RefSeq" id="XP_020432453.1">
    <property type="nucleotide sequence ID" value="XM_020578005.1"/>
</dbReference>
<feature type="region of interest" description="Disordered" evidence="1">
    <location>
        <begin position="221"/>
        <end position="248"/>
    </location>
</feature>
<dbReference type="AlphaFoldDB" id="D3BEK2"/>
<feature type="region of interest" description="Disordered" evidence="1">
    <location>
        <begin position="147"/>
        <end position="186"/>
    </location>
</feature>
<keyword evidence="3" id="KW-1185">Reference proteome</keyword>
<evidence type="ECO:0000313" key="2">
    <source>
        <dbReference type="EMBL" id="EFA80333.1"/>
    </source>
</evidence>
<dbReference type="GeneID" id="31362647"/>
<proteinExistence type="predicted"/>
<evidence type="ECO:0000256" key="1">
    <source>
        <dbReference type="SAM" id="MobiDB-lite"/>
    </source>
</evidence>
<sequence>METVETMDLVNNNFINDQNIKKSLELANENNIGGGDADNTQLLESVQTNENQTTPTNEEEDQKPTTHDVDDINEIQSLTKEELIESWEPNQDEQYLNIDSENVVDRKRMRALLDQMRLMEKGIFDRDAKVKELEKLVEQLTLAQIGRPSDNHAGVNGYPDEASSTFQHHQTPPPSSHSHSRPSTPRRAIPKFIKRLSEYSLSFKSNRNLLNDEEDSIDVNVNDRSHHQHQNTPRSRPSTPSRASPSFWSRSTSMLSLLKWSSDDASSTTTESTVKNL</sequence>
<dbReference type="Proteomes" id="UP000001396">
    <property type="component" value="Unassembled WGS sequence"/>
</dbReference>